<proteinExistence type="inferred from homology"/>
<keyword evidence="2 4" id="KW-0378">Hydrolase</keyword>
<evidence type="ECO:0000256" key="3">
    <source>
        <dbReference type="ARBA" id="ARBA00023295"/>
    </source>
</evidence>
<keyword evidence="5" id="KW-0732">Signal</keyword>
<reference evidence="7 8" key="1">
    <citation type="submission" date="2011-05" db="EMBL/GenBank/DDBJ databases">
        <title>Complete sequence of Desulfotomaculum carboxydivorans CO-1-SRB.</title>
        <authorList>
            <consortium name="US DOE Joint Genome Institute"/>
            <person name="Lucas S."/>
            <person name="Han J."/>
            <person name="Lapidus A."/>
            <person name="Cheng J.-F."/>
            <person name="Goodwin L."/>
            <person name="Pitluck S."/>
            <person name="Peters L."/>
            <person name="Mikhailova N."/>
            <person name="Lu M."/>
            <person name="Han C."/>
            <person name="Tapia R."/>
            <person name="Land M."/>
            <person name="Hauser L."/>
            <person name="Kyrpides N."/>
            <person name="Ivanova N."/>
            <person name="Pagani I."/>
            <person name="Stams A."/>
            <person name="Plugge C."/>
            <person name="Muyzer G."/>
            <person name="Kuever J."/>
            <person name="Parshina S."/>
            <person name="Ivanova A."/>
            <person name="Nazina T."/>
            <person name="Woyke T."/>
        </authorList>
    </citation>
    <scope>NUCLEOTIDE SEQUENCE [LARGE SCALE GENOMIC DNA]</scope>
    <source>
        <strain evidence="8">DSM 14880 / VKM B-2319 / CO-1-SRB</strain>
    </source>
</reference>
<comment type="similarity">
    <text evidence="1 4">Belongs to the glycosyl hydrolase 26 family.</text>
</comment>
<evidence type="ECO:0000313" key="7">
    <source>
        <dbReference type="EMBL" id="AEF95371.1"/>
    </source>
</evidence>
<organism evidence="7 8">
    <name type="scientific">Desulfotomaculum nigrificans (strain DSM 14880 / VKM B-2319 / CO-1-SRB)</name>
    <name type="common">Desulfotomaculum carboxydivorans</name>
    <dbReference type="NCBI Taxonomy" id="868595"/>
    <lineage>
        <taxon>Bacteria</taxon>
        <taxon>Bacillati</taxon>
        <taxon>Bacillota</taxon>
        <taxon>Clostridia</taxon>
        <taxon>Eubacteriales</taxon>
        <taxon>Desulfotomaculaceae</taxon>
        <taxon>Desulfotomaculum</taxon>
    </lineage>
</organism>
<evidence type="ECO:0000313" key="8">
    <source>
        <dbReference type="Proteomes" id="UP000009226"/>
    </source>
</evidence>
<feature type="domain" description="GH26" evidence="6">
    <location>
        <begin position="225"/>
        <end position="519"/>
    </location>
</feature>
<dbReference type="InterPro" id="IPR022790">
    <property type="entry name" value="GH26_dom"/>
</dbReference>
<keyword evidence="8" id="KW-1185">Reference proteome</keyword>
<feature type="active site" description="Proton donor" evidence="4">
    <location>
        <position position="346"/>
    </location>
</feature>
<name>F6B4Z9_DESCC</name>
<protein>
    <submittedName>
        <fullName evidence="7">Endoglucanase H/Glycosyl hydrolase family 26</fullName>
    </submittedName>
</protein>
<dbReference type="STRING" id="868595.Desca_2547"/>
<keyword evidence="3 4" id="KW-0326">Glycosidase</keyword>
<evidence type="ECO:0000259" key="6">
    <source>
        <dbReference type="PROSITE" id="PS51764"/>
    </source>
</evidence>
<dbReference type="PANTHER" id="PTHR40079:SF4">
    <property type="entry name" value="GH26 DOMAIN-CONTAINING PROTEIN-RELATED"/>
    <property type="match status" value="1"/>
</dbReference>
<dbReference type="InterPro" id="IPR017853">
    <property type="entry name" value="GH"/>
</dbReference>
<dbReference type="AlphaFoldDB" id="F6B4Z9"/>
<dbReference type="GO" id="GO:0016985">
    <property type="term" value="F:mannan endo-1,4-beta-mannosidase activity"/>
    <property type="evidence" value="ECO:0007669"/>
    <property type="project" value="InterPro"/>
</dbReference>
<dbReference type="eggNOG" id="COG4124">
    <property type="taxonomic scope" value="Bacteria"/>
</dbReference>
<dbReference type="Proteomes" id="UP000009226">
    <property type="component" value="Chromosome"/>
</dbReference>
<dbReference type="PROSITE" id="PS51764">
    <property type="entry name" value="GH26"/>
    <property type="match status" value="1"/>
</dbReference>
<dbReference type="Pfam" id="PF02156">
    <property type="entry name" value="Glyco_hydro_26"/>
    <property type="match status" value="1"/>
</dbReference>
<gene>
    <name evidence="7" type="ordered locus">Desca_2547</name>
</gene>
<feature type="signal peptide" evidence="5">
    <location>
        <begin position="1"/>
        <end position="21"/>
    </location>
</feature>
<dbReference type="GO" id="GO:0006080">
    <property type="term" value="P:substituted mannan metabolic process"/>
    <property type="evidence" value="ECO:0007669"/>
    <property type="project" value="InterPro"/>
</dbReference>
<sequence length="527" mass="60729" precursor="true">MKKFKCYKGLVTMLAACILWAVSLTTNISAASAQPANRLIMVDGRFAGAVDFNRDTKVIEQGPYLNLLKNYPDGYQIKYPADMWVDVSMSPVRTTLANYTTLVEIYRQPLDVVPDAYINYGNRPITTGADKVQIIKNQQTTVNGHRVRWLWWQRPRLKNVPADKNIYASVDIVVSNREVYSLLFKSASLPVLQNLVPTMVKSFAVTAKQGHHTYARQYSNHRSFPLSAAANEVLNTYFKGDKQYWGIFEHSFPARKEPLANLEQQLDYNFKFVLVYTSFDSPLPKDILQRADAENKIVELTLQTTSAGRGSLTYAILNGEYDSWLKAYARAIKDFGKPVLFRLNNEMNGDWCSYSAYHSSKDTGLYIATWRYIYQLFREQGVDNALWVWNPHDVSFPNFKWNHYLTYYPGDDYVDIVGLTGYNTGTYYPGEKWRGFKQIYDPLYQEYSAVFPHKPFMITEFGSNSVGGDKVAWINDAFRYMKEYKQIKVMIWWNGIDWDGTKPARIYRIDQTPAVINAVKQGLQGYK</sequence>
<evidence type="ECO:0000256" key="5">
    <source>
        <dbReference type="SAM" id="SignalP"/>
    </source>
</evidence>
<accession>F6B4Z9</accession>
<evidence type="ECO:0000256" key="1">
    <source>
        <dbReference type="ARBA" id="ARBA00007754"/>
    </source>
</evidence>
<feature type="active site" description="Nucleophile" evidence="4">
    <location>
        <position position="460"/>
    </location>
</feature>
<dbReference type="EMBL" id="CP002736">
    <property type="protein sequence ID" value="AEF95371.1"/>
    <property type="molecule type" value="Genomic_DNA"/>
</dbReference>
<evidence type="ECO:0000256" key="4">
    <source>
        <dbReference type="PROSITE-ProRule" id="PRU01100"/>
    </source>
</evidence>
<evidence type="ECO:0000256" key="2">
    <source>
        <dbReference type="ARBA" id="ARBA00022801"/>
    </source>
</evidence>
<dbReference type="Gene3D" id="3.20.20.80">
    <property type="entry name" value="Glycosidases"/>
    <property type="match status" value="1"/>
</dbReference>
<dbReference type="HOGENOM" id="CLU_515537_0_0_9"/>
<dbReference type="InterPro" id="IPR000805">
    <property type="entry name" value="Glyco_hydro_26"/>
</dbReference>
<dbReference type="RefSeq" id="WP_013810802.1">
    <property type="nucleotide sequence ID" value="NC_015565.1"/>
</dbReference>
<dbReference type="PANTHER" id="PTHR40079">
    <property type="entry name" value="MANNAN ENDO-1,4-BETA-MANNOSIDASE E-RELATED"/>
    <property type="match status" value="1"/>
</dbReference>
<feature type="chain" id="PRO_5038761476" evidence="5">
    <location>
        <begin position="22"/>
        <end position="527"/>
    </location>
</feature>
<dbReference type="KEGG" id="dca:Desca_2547"/>
<dbReference type="SUPFAM" id="SSF51445">
    <property type="entry name" value="(Trans)glycosidases"/>
    <property type="match status" value="1"/>
</dbReference>